<dbReference type="HOGENOM" id="CLU_740345_0_0_1"/>
<evidence type="ECO:0000256" key="2">
    <source>
        <dbReference type="SAM" id="MobiDB-lite"/>
    </source>
</evidence>
<dbReference type="PANTHER" id="PTHR46903:SF2">
    <property type="entry name" value="ASPARTIC PUTATIVE DOMAIN-CONTAINING PROTEIN-RELATED"/>
    <property type="match status" value="1"/>
</dbReference>
<feature type="compositionally biased region" description="Basic and acidic residues" evidence="2">
    <location>
        <begin position="124"/>
        <end position="133"/>
    </location>
</feature>
<feature type="coiled-coil region" evidence="1">
    <location>
        <begin position="76"/>
        <end position="103"/>
    </location>
</feature>
<evidence type="ECO:0000313" key="3">
    <source>
        <dbReference type="EMBL" id="EDO33575.1"/>
    </source>
</evidence>
<dbReference type="Proteomes" id="UP000001593">
    <property type="component" value="Unassembled WGS sequence"/>
</dbReference>
<dbReference type="Pfam" id="PF03564">
    <property type="entry name" value="DUF1759"/>
    <property type="match status" value="1"/>
</dbReference>
<dbReference type="InParanoid" id="A7SRU1"/>
<dbReference type="AlphaFoldDB" id="A7SRU1"/>
<feature type="region of interest" description="Disordered" evidence="2">
    <location>
        <begin position="124"/>
        <end position="226"/>
    </location>
</feature>
<dbReference type="EMBL" id="DS469767">
    <property type="protein sequence ID" value="EDO33575.1"/>
    <property type="molecule type" value="Genomic_DNA"/>
</dbReference>
<evidence type="ECO:0000313" key="4">
    <source>
        <dbReference type="Proteomes" id="UP000001593"/>
    </source>
</evidence>
<dbReference type="InterPro" id="IPR005312">
    <property type="entry name" value="DUF1759"/>
</dbReference>
<accession>A7SRU1</accession>
<dbReference type="PANTHER" id="PTHR46903">
    <property type="entry name" value="C2H2-TYPE DOMAIN-CONTAINING PROTEIN"/>
    <property type="match status" value="1"/>
</dbReference>
<protein>
    <submittedName>
        <fullName evidence="3">Uncharacterized protein</fullName>
    </submittedName>
</protein>
<keyword evidence="4" id="KW-1185">Reference proteome</keyword>
<evidence type="ECO:0000256" key="1">
    <source>
        <dbReference type="SAM" id="Coils"/>
    </source>
</evidence>
<reference evidence="3 4" key="1">
    <citation type="journal article" date="2007" name="Science">
        <title>Sea anemone genome reveals ancestral eumetazoan gene repertoire and genomic organization.</title>
        <authorList>
            <person name="Putnam N.H."/>
            <person name="Srivastava M."/>
            <person name="Hellsten U."/>
            <person name="Dirks B."/>
            <person name="Chapman J."/>
            <person name="Salamov A."/>
            <person name="Terry A."/>
            <person name="Shapiro H."/>
            <person name="Lindquist E."/>
            <person name="Kapitonov V.V."/>
            <person name="Jurka J."/>
            <person name="Genikhovich G."/>
            <person name="Grigoriev I.V."/>
            <person name="Lucas S.M."/>
            <person name="Steele R.E."/>
            <person name="Finnerty J.R."/>
            <person name="Technau U."/>
            <person name="Martindale M.Q."/>
            <person name="Rokhsar D.S."/>
        </authorList>
    </citation>
    <scope>NUCLEOTIDE SEQUENCE [LARGE SCALE GENOMIC DNA]</scope>
    <source>
        <strain evidence="4">CH2 X CH6</strain>
    </source>
</reference>
<proteinExistence type="predicted"/>
<name>A7SRU1_NEMVE</name>
<organism evidence="3 4">
    <name type="scientific">Nematostella vectensis</name>
    <name type="common">Starlet sea anemone</name>
    <dbReference type="NCBI Taxonomy" id="45351"/>
    <lineage>
        <taxon>Eukaryota</taxon>
        <taxon>Metazoa</taxon>
        <taxon>Cnidaria</taxon>
        <taxon>Anthozoa</taxon>
        <taxon>Hexacorallia</taxon>
        <taxon>Actiniaria</taxon>
        <taxon>Edwardsiidae</taxon>
        <taxon>Nematostella</taxon>
    </lineage>
</organism>
<feature type="compositionally biased region" description="Basic and acidic residues" evidence="2">
    <location>
        <begin position="168"/>
        <end position="191"/>
    </location>
</feature>
<keyword evidence="1" id="KW-0175">Coiled coil</keyword>
<gene>
    <name evidence="3" type="ORF">NEMVEDRAFT_v1g216455</name>
</gene>
<feature type="compositionally biased region" description="Low complexity" evidence="2">
    <location>
        <begin position="134"/>
        <end position="145"/>
    </location>
</feature>
<sequence>MCKYKKHKYSYQKSHPRPFVLRYIFLDIEERDMEDLLAFELLKIIEEIAWNDEEVHKQLLGALEIEVELLNAEEWLEEVRENVENCIDEIDAYLEDVEKAESTTFSYRPGRSSLFGFKGKKTHSEKGSLHDLENPNSSSETAETSENVDDFEESKSVSIEANIAAMRVKQEKKQRERKGDGKGRDPGEKSTGDWAHALQSDLSSESDTDNDASQKEAEDNEAGELSIPKELDSLFRGLKKPQLAIFSGDKDLYHDLRAQFDVFVHQTKVPEKVKMMMLKSAVLGKPLKVIERLGYSPAQYKTALEKLDQKYGGEKLLLQRHSDTIFQAPEVSEDNLKQPRSIFRPSDRHRRETRGSWVSRRIDGNLGALHGGSI</sequence>